<proteinExistence type="predicted"/>
<gene>
    <name evidence="1" type="ORF">J8380_03210</name>
</gene>
<name>A0ABX7X6T2_9GAMM</name>
<dbReference type="EMBL" id="CP072800">
    <property type="protein sequence ID" value="QTR50593.1"/>
    <property type="molecule type" value="Genomic_DNA"/>
</dbReference>
<evidence type="ECO:0000313" key="1">
    <source>
        <dbReference type="EMBL" id="QTR50593.1"/>
    </source>
</evidence>
<dbReference type="Proteomes" id="UP000672027">
    <property type="component" value="Chromosome"/>
</dbReference>
<evidence type="ECO:0000313" key="2">
    <source>
        <dbReference type="Proteomes" id="UP000672027"/>
    </source>
</evidence>
<protein>
    <submittedName>
        <fullName evidence="1">Uncharacterized protein</fullName>
    </submittedName>
</protein>
<keyword evidence="2" id="KW-1185">Reference proteome</keyword>
<sequence>MTDEHEWQQWQQQSASHAATAAFLLLDVQTNLTMLATLQAALDNIRENPADAEPYALSGNSYFVQLQSQEFVIEELYGDDYAEPVSISLEAFAEALDYWRERQQSEAD</sequence>
<accession>A0ABX7X6T2</accession>
<dbReference type="RefSeq" id="WP_210228260.1">
    <property type="nucleotide sequence ID" value="NZ_CP072800.1"/>
</dbReference>
<reference evidence="1 2" key="1">
    <citation type="submission" date="2021-04" db="EMBL/GenBank/DDBJ databases">
        <title>Genomics, taxonomy and metabolism of representatives of sulfur bacteria of the genus Thiothrix: Thiothrix fructosivorans QT, Thiothrix unzii A1T and three new species, Thiothrix subterranea sp. nov., Thiothrix litoralis sp. nov. and 'Candidatus Thiothrix anitrata' sp. nov.</title>
        <authorList>
            <person name="Ravin N.V."/>
            <person name="Smolyakov D."/>
            <person name="Rudenko T.S."/>
            <person name="Mardanov A.V."/>
            <person name="Beletsky A.V."/>
            <person name="Markov N.D."/>
            <person name="Fomenkov A.I."/>
            <person name="Roberts R.J."/>
            <person name="Karnachuk O.V."/>
            <person name="Novikov A."/>
            <person name="Grabovich M.Y."/>
        </authorList>
    </citation>
    <scope>NUCLEOTIDE SEQUENCE [LARGE SCALE GENOMIC DNA]</scope>
    <source>
        <strain evidence="1 2">A52</strain>
    </source>
</reference>
<organism evidence="1 2">
    <name type="scientific">Candidatus Thiothrix anitrata</name>
    <dbReference type="NCBI Taxonomy" id="2823902"/>
    <lineage>
        <taxon>Bacteria</taxon>
        <taxon>Pseudomonadati</taxon>
        <taxon>Pseudomonadota</taxon>
        <taxon>Gammaproteobacteria</taxon>
        <taxon>Thiotrichales</taxon>
        <taxon>Thiotrichaceae</taxon>
        <taxon>Thiothrix</taxon>
    </lineage>
</organism>